<dbReference type="InterPro" id="IPR057373">
    <property type="entry name" value="ZNFX1"/>
</dbReference>
<dbReference type="Proteomes" id="UP001164746">
    <property type="component" value="Chromosome 15"/>
</dbReference>
<proteinExistence type="predicted"/>
<feature type="region of interest" description="Disordered" evidence="9">
    <location>
        <begin position="241"/>
        <end position="263"/>
    </location>
</feature>
<evidence type="ECO:0000256" key="1">
    <source>
        <dbReference type="ARBA" id="ARBA00004496"/>
    </source>
</evidence>
<evidence type="ECO:0000313" key="12">
    <source>
        <dbReference type="Proteomes" id="UP001164746"/>
    </source>
</evidence>
<feature type="region of interest" description="Disordered" evidence="9">
    <location>
        <begin position="2045"/>
        <end position="2089"/>
    </location>
</feature>
<keyword evidence="7" id="KW-0391">Immunity</keyword>
<name>A0ABY7FZT7_MYAAR</name>
<evidence type="ECO:0000256" key="8">
    <source>
        <dbReference type="SAM" id="Coils"/>
    </source>
</evidence>
<evidence type="ECO:0000256" key="9">
    <source>
        <dbReference type="SAM" id="MobiDB-lite"/>
    </source>
</evidence>
<dbReference type="Pfam" id="PF13087">
    <property type="entry name" value="AAA_12"/>
    <property type="match status" value="1"/>
</dbReference>
<evidence type="ECO:0000256" key="5">
    <source>
        <dbReference type="ARBA" id="ARBA00022771"/>
    </source>
</evidence>
<dbReference type="Pfam" id="PF13086">
    <property type="entry name" value="AAA_11"/>
    <property type="match status" value="1"/>
</dbReference>
<dbReference type="PANTHER" id="PTHR10887">
    <property type="entry name" value="DNA2/NAM7 HELICASE FAMILY"/>
    <property type="match status" value="1"/>
</dbReference>
<protein>
    <submittedName>
        <fullName evidence="11">ZNFX1-like protein</fullName>
    </submittedName>
</protein>
<dbReference type="EMBL" id="CP111026">
    <property type="protein sequence ID" value="WAR27723.1"/>
    <property type="molecule type" value="Genomic_DNA"/>
</dbReference>
<dbReference type="Gene3D" id="3.40.50.300">
    <property type="entry name" value="P-loop containing nucleotide triphosphate hydrolases"/>
    <property type="match status" value="3"/>
</dbReference>
<evidence type="ECO:0000313" key="11">
    <source>
        <dbReference type="EMBL" id="WAR27723.1"/>
    </source>
</evidence>
<comment type="subcellular location">
    <subcellularLocation>
        <location evidence="1">Cytoplasm</location>
    </subcellularLocation>
</comment>
<keyword evidence="12" id="KW-1185">Reference proteome</keyword>
<feature type="domain" description="RZ-type" evidence="10">
    <location>
        <begin position="1801"/>
        <end position="1875"/>
    </location>
</feature>
<feature type="compositionally biased region" description="Basic and acidic residues" evidence="9">
    <location>
        <begin position="1"/>
        <end position="12"/>
    </location>
</feature>
<evidence type="ECO:0000256" key="6">
    <source>
        <dbReference type="ARBA" id="ARBA00022833"/>
    </source>
</evidence>
<keyword evidence="6" id="KW-0862">Zinc</keyword>
<accession>A0ABY7FZT7</accession>
<sequence>MADGFGRDENYRPRRPIRAGLPLRRYDDGGDAWDDEADRERRGRGGRGGGRGQGRGRGRGVGGGGAGGATRRQPLDKRFLERLAEREPADILQTISNPQTELRDALGRSAKEYNMIPLLLRVLSEAFTCNSQPECLNRVLIIIKEAKFFDTVMNYCIDMQGEDRPHVQRGFRRPLRDMVTVMSEFAEKNPTSITEIVGLHTMLEMVINGLRETTNVIDEDILKHFRLLTETKEKLLRKRTAKRRTVTEERQQQQEGEEPPNDFREVEIFPQTADMQDDDDRYLRANKVRGRYRDVDHYLDVQFRLLREDFIAPLREGVSEYIQAMNERGRQRNGKRNVTIYHNVSIISPECGDNGLCHVIRFDVSRMGHVRWQSSKRLIFGSLLSLSSDNFRTFVFATVMNRDPKSLVKGIVTVRFECKQEETRALFGQLFTMAETTAYFESYKHVLKGLQNMREAELPFQRYIVECERHVQPPAYLRRRENTCFDLRPLVDEGIILKDNSHLEHILADDDEDEEPITYTFSEHSQEAEDVKVLDRTSWPPADLLHLDESQFRAIHTALTKEFVITQGPPGTGKTYIGLKIVKALLHNKDAWTRNPDTGLKDNRPMLIVCYTNHALDQFLEGIISFYKGDVVRVGSRSNSEVLKPYNLHNFRQRFRHEKKIPVQIFKGRREAKYEMDSVTTQIRQVSAQLQISTTNIMNEDFLRPYMGEDHYHLLTIGFEMILQVYPEARQVFRQGHSIIVEWLGIGNLAPIVEMEANIAAGDMVLDNNFEDGNDLIEAEDELDAIQAQRQLDDRDEDDEGEDGDDEIDRMINEFRDSALTGKNLVEFKVKVAATAHQKSVALDVNALDEKPQNTQEGEWKTQKKERKKQKRKLQMNLSKNEVMSEEDLAAVTDIWHISTEDKWKLYRLWIKKYQDHQLEKIKEKEEEFDAAAARYKEALMQEDKEIMRHSTIIGMTTTGAARYQLVLQEIRSRIVVVEEAAEVLEAHIITTLSRGCEHLILIGDHKQLKPNPTVYKLATEYKLDVSLFERMINNGIQCDCLELQHRMRPEIAELIKPIYKNLRNHSDVLNYEPIRGVASNMFFITHSEHEANDEDLRSHSNVHEAAYIVELCRYLIKQGYEADQITVLTLYSGQLFCLRGLMPKSEFEGVKLTVVDNYQGEENDIVLLSLVRSNNEDSIGFLKTDNRVCVALSRAKKGFYVIGNFELLQRRSKLWNEIVIDMKQKKRFGEGLLLQCQNHPEEKPLEAKIARDFAEAPEGGCNKRCGQRLDCGHLCERFCHPLDQDHKGETSRCRKRCNKILCGNKHKCPLRCGQKCESCKEKMDKKIPRCGHVQKVQCSIPPADFTCLEACQSILPCGHKCQSKCGMAHTQDCGVKVEKTWPCGHKAQIKCHQEDTAICPAACDGALSCDHRCRGTCGQCFQGRLHVPCQNECMRILVCGHECQDRCSQCPPCTRPCQNQCQHSKCPRRCGELCAPCREPCTWRCEHYKCTNICSEPCDRPPCDKACRKRLACGHPCIGLCGEPCPTDCRVCDQQKVTEIFFGDEDEEDARFVLLQDCRMRCIFEVKGMDTYMETKVDEKGEIKLKDCPKCRTPIRRTVRYRSTINQTLTDIEQVKSHVLVNKTRLRKLREDIRQTFEEIEDERNKLILRRRMEKAYDEQAENALAALLNQSRFLSQIDKHKSNWAKLKGLAYKCEREKAFLHIGRMVDWIMSDRSLMTAQETEDAELEFDRLRAQLKLLMFQMRANEKRIQLDNTLKAKIRDAEKTLTGNDKFKGDVKAKVENCLRALQNIIPTTELGISKEEKIMIVKAMELQKGHWFKCPKGHVYAIGDCGGATTESRCPECNSRIGGAGYRLAADNVLATEMDGADHAAWSEQENVANYGLRPPIQEGSPFKHNDDEDACDYEADRETLSRRGRGGGSGQGQSQRGGILRRQPLGSRFLDRLAEREPADILQTISYPQTDLRDTLARIATDNNMIALLLRVLAKAFTCQSKPECLNRVLIIIKGAKVYDIGLHSVLQMVIDGLLETTDVIDDDILQNFRLRPPQQSDNEDSLDDMANRETRGRGGRGGGGGQGRTRRERASSRHPLDIDKRILERLADREPADILQTISNPQTELKDVLGRIATNDTLIALLLRVLAKAFTRQSKSEYLNRVLIIIKEAKVFDTVVPYFMDMQGEDRPHVRLGFRQPLRDMVTIMLKFVEKKPISIMEIVGFHKLLQTVIDRLRESTDVIDDDILQNFRLLTETKEDILRKRTAKRTDVANARLVKDPERTNANIVNALGDVVNYVHRVENHAHGRVNTINVRTSAASHATDLFVINHAGND</sequence>
<dbReference type="InterPro" id="IPR046439">
    <property type="entry name" value="ZF_RZ_dom"/>
</dbReference>
<organism evidence="11 12">
    <name type="scientific">Mya arenaria</name>
    <name type="common">Soft-shell clam</name>
    <dbReference type="NCBI Taxonomy" id="6604"/>
    <lineage>
        <taxon>Eukaryota</taxon>
        <taxon>Metazoa</taxon>
        <taxon>Spiralia</taxon>
        <taxon>Lophotrochozoa</taxon>
        <taxon>Mollusca</taxon>
        <taxon>Bivalvia</taxon>
        <taxon>Autobranchia</taxon>
        <taxon>Heteroconchia</taxon>
        <taxon>Euheterodonta</taxon>
        <taxon>Imparidentia</taxon>
        <taxon>Neoheterodontei</taxon>
        <taxon>Myida</taxon>
        <taxon>Myoidea</taxon>
        <taxon>Myidae</taxon>
        <taxon>Mya</taxon>
    </lineage>
</organism>
<feature type="compositionally biased region" description="Gly residues" evidence="9">
    <location>
        <begin position="46"/>
        <end position="68"/>
    </location>
</feature>
<evidence type="ECO:0000256" key="2">
    <source>
        <dbReference type="ARBA" id="ARBA00022490"/>
    </source>
</evidence>
<dbReference type="CDD" id="cd18808">
    <property type="entry name" value="SF1_C_Upf1"/>
    <property type="match status" value="1"/>
</dbReference>
<evidence type="ECO:0000259" key="10">
    <source>
        <dbReference type="PROSITE" id="PS51981"/>
    </source>
</evidence>
<feature type="region of interest" description="Disordered" evidence="9">
    <location>
        <begin position="1913"/>
        <end position="1932"/>
    </location>
</feature>
<dbReference type="InterPro" id="IPR041679">
    <property type="entry name" value="DNA2/NAM7-like_C"/>
</dbReference>
<feature type="coiled-coil region" evidence="8">
    <location>
        <begin position="1624"/>
        <end position="1651"/>
    </location>
</feature>
<evidence type="ECO:0000256" key="7">
    <source>
        <dbReference type="ARBA" id="ARBA00022859"/>
    </source>
</evidence>
<feature type="compositionally biased region" description="Basic and acidic residues" evidence="9">
    <location>
        <begin position="848"/>
        <end position="863"/>
    </location>
</feature>
<keyword evidence="2" id="KW-0963">Cytoplasm</keyword>
<evidence type="ECO:0000256" key="4">
    <source>
        <dbReference type="ARBA" id="ARBA00022737"/>
    </source>
</evidence>
<dbReference type="InterPro" id="IPR027417">
    <property type="entry name" value="P-loop_NTPase"/>
</dbReference>
<evidence type="ECO:0000256" key="3">
    <source>
        <dbReference type="ARBA" id="ARBA00022723"/>
    </source>
</evidence>
<keyword evidence="4" id="KW-0677">Repeat</keyword>
<gene>
    <name evidence="11" type="ORF">MAR_013427</name>
</gene>
<keyword evidence="3" id="KW-0479">Metal-binding</keyword>
<dbReference type="SMART" id="SM00438">
    <property type="entry name" value="ZnF_NFX"/>
    <property type="match status" value="6"/>
</dbReference>
<dbReference type="Pfam" id="PF25396">
    <property type="entry name" value="ZNFX1"/>
    <property type="match status" value="1"/>
</dbReference>
<feature type="region of interest" description="Disordered" evidence="9">
    <location>
        <begin position="1"/>
        <end position="75"/>
    </location>
</feature>
<keyword evidence="5" id="KW-0863">Zinc-finger</keyword>
<dbReference type="InterPro" id="IPR047187">
    <property type="entry name" value="SF1_C_Upf1"/>
</dbReference>
<dbReference type="CDD" id="cd06008">
    <property type="entry name" value="NF-X1-zinc-finger"/>
    <property type="match status" value="2"/>
</dbReference>
<dbReference type="InterPro" id="IPR045055">
    <property type="entry name" value="DNA2/NAM7-like"/>
</dbReference>
<dbReference type="InterPro" id="IPR041677">
    <property type="entry name" value="DNA2/NAM7_AAA_11"/>
</dbReference>
<feature type="region of interest" description="Disordered" evidence="9">
    <location>
        <begin position="847"/>
        <end position="870"/>
    </location>
</feature>
<dbReference type="PROSITE" id="PS51981">
    <property type="entry name" value="ZF_RZ"/>
    <property type="match status" value="1"/>
</dbReference>
<dbReference type="InterPro" id="IPR000967">
    <property type="entry name" value="Znf_NFX1"/>
</dbReference>
<dbReference type="PANTHER" id="PTHR10887:SF341">
    <property type="entry name" value="NFX1-TYPE ZINC FINGER-CONTAINING PROTEIN 1"/>
    <property type="match status" value="1"/>
</dbReference>
<dbReference type="Pfam" id="PF20173">
    <property type="entry name" value="ZnF_RZ-type"/>
    <property type="match status" value="1"/>
</dbReference>
<reference evidence="11" key="1">
    <citation type="submission" date="2022-11" db="EMBL/GenBank/DDBJ databases">
        <title>Centuries of genome instability and evolution in soft-shell clam transmissible cancer (bioRxiv).</title>
        <authorList>
            <person name="Hart S.F.M."/>
            <person name="Yonemitsu M.A."/>
            <person name="Giersch R.M."/>
            <person name="Beal B.F."/>
            <person name="Arriagada G."/>
            <person name="Davis B.W."/>
            <person name="Ostrander E.A."/>
            <person name="Goff S.P."/>
            <person name="Metzger M.J."/>
        </authorList>
    </citation>
    <scope>NUCLEOTIDE SEQUENCE</scope>
    <source>
        <strain evidence="11">MELC-2E11</strain>
        <tissue evidence="11">Siphon/mantle</tissue>
    </source>
</reference>
<keyword evidence="8" id="KW-0175">Coiled coil</keyword>
<dbReference type="SUPFAM" id="SSF52540">
    <property type="entry name" value="P-loop containing nucleoside triphosphate hydrolases"/>
    <property type="match status" value="1"/>
</dbReference>